<reference evidence="2 3" key="1">
    <citation type="submission" date="2017-02" db="EMBL/GenBank/DDBJ databases">
        <authorList>
            <person name="Peterson S.W."/>
        </authorList>
    </citation>
    <scope>NUCLEOTIDE SEQUENCE [LARGE SCALE GENOMIC DNA]</scope>
    <source>
        <strain evidence="2 3">DSM 9653</strain>
    </source>
</reference>
<name>A0A1T5H094_9HYPH</name>
<dbReference type="AlphaFoldDB" id="A0A1T5H094"/>
<accession>A0A1T5H094</accession>
<protein>
    <submittedName>
        <fullName evidence="2">Uncharacterized protein</fullName>
    </submittedName>
</protein>
<dbReference type="EMBL" id="FUYX01000018">
    <property type="protein sequence ID" value="SKC14074.1"/>
    <property type="molecule type" value="Genomic_DNA"/>
</dbReference>
<evidence type="ECO:0000313" key="3">
    <source>
        <dbReference type="Proteomes" id="UP000190130"/>
    </source>
</evidence>
<evidence type="ECO:0000313" key="2">
    <source>
        <dbReference type="EMBL" id="SKC14074.1"/>
    </source>
</evidence>
<dbReference type="Proteomes" id="UP000190130">
    <property type="component" value="Unassembled WGS sequence"/>
</dbReference>
<gene>
    <name evidence="2" type="ORF">SAMN05660750_04676</name>
</gene>
<sequence>SAVQLDQKAIDKQFESIQIPGLGGPGLPGGFDLNAPPTIGAPPKP</sequence>
<proteinExistence type="predicted"/>
<organism evidence="2 3">
    <name type="scientific">Bosea thiooxidans</name>
    <dbReference type="NCBI Taxonomy" id="53254"/>
    <lineage>
        <taxon>Bacteria</taxon>
        <taxon>Pseudomonadati</taxon>
        <taxon>Pseudomonadota</taxon>
        <taxon>Alphaproteobacteria</taxon>
        <taxon>Hyphomicrobiales</taxon>
        <taxon>Boseaceae</taxon>
        <taxon>Bosea</taxon>
    </lineage>
</organism>
<feature type="non-terminal residue" evidence="2">
    <location>
        <position position="1"/>
    </location>
</feature>
<evidence type="ECO:0000256" key="1">
    <source>
        <dbReference type="SAM" id="MobiDB-lite"/>
    </source>
</evidence>
<feature type="region of interest" description="Disordered" evidence="1">
    <location>
        <begin position="20"/>
        <end position="45"/>
    </location>
</feature>